<comment type="similarity">
    <text evidence="1">Belongs to the pancreatic ribonuclease family.</text>
</comment>
<organism evidence="4 5">
    <name type="scientific">Seriola dumerili</name>
    <name type="common">Greater amberjack</name>
    <name type="synonym">Caranx dumerili</name>
    <dbReference type="NCBI Taxonomy" id="41447"/>
    <lineage>
        <taxon>Eukaryota</taxon>
        <taxon>Metazoa</taxon>
        <taxon>Chordata</taxon>
        <taxon>Craniata</taxon>
        <taxon>Vertebrata</taxon>
        <taxon>Euteleostomi</taxon>
        <taxon>Actinopterygii</taxon>
        <taxon>Neopterygii</taxon>
        <taxon>Teleostei</taxon>
        <taxon>Neoteleostei</taxon>
        <taxon>Acanthomorphata</taxon>
        <taxon>Carangaria</taxon>
        <taxon>Carangiformes</taxon>
        <taxon>Carangidae</taxon>
        <taxon>Seriola</taxon>
    </lineage>
</organism>
<sequence length="125" mass="14190">MNVRCLFACLLLVLLSAAQYTEGATHEDFKRQHIDEGKNMKEGDCQKVIDNKTIRDINNKYKPINTFILEMDEKVIKVCTDGSKDMFNLIVCELGADSKYTGTKKTARIRISCRDGLPVHFSTDI</sequence>
<feature type="chain" id="PRO_5017481869" description="Ribonuclease A-domain domain-containing protein" evidence="2">
    <location>
        <begin position="24"/>
        <end position="125"/>
    </location>
</feature>
<dbReference type="InterPro" id="IPR001427">
    <property type="entry name" value="RNaseA"/>
</dbReference>
<accession>A0A3B4TGJ1</accession>
<keyword evidence="2" id="KW-0732">Signal</keyword>
<feature type="signal peptide" evidence="2">
    <location>
        <begin position="1"/>
        <end position="23"/>
    </location>
</feature>
<proteinExistence type="inferred from homology"/>
<reference evidence="4" key="2">
    <citation type="submission" date="2025-09" db="UniProtKB">
        <authorList>
            <consortium name="Ensembl"/>
        </authorList>
    </citation>
    <scope>IDENTIFICATION</scope>
</reference>
<dbReference type="SMART" id="SM00092">
    <property type="entry name" value="RNAse_Pc"/>
    <property type="match status" value="1"/>
</dbReference>
<dbReference type="GeneTree" id="ENSGT00940000177820"/>
<protein>
    <recommendedName>
        <fullName evidence="3">Ribonuclease A-domain domain-containing protein</fullName>
    </recommendedName>
</protein>
<evidence type="ECO:0000313" key="4">
    <source>
        <dbReference type="Ensembl" id="ENSSDUP00000005289.1"/>
    </source>
</evidence>
<dbReference type="AlphaFoldDB" id="A0A3B4TGJ1"/>
<keyword evidence="5" id="KW-1185">Reference proteome</keyword>
<dbReference type="Pfam" id="PF00074">
    <property type="entry name" value="RnaseA"/>
    <property type="match status" value="1"/>
</dbReference>
<dbReference type="Ensembl" id="ENSSDUT00000005390.1">
    <property type="protein sequence ID" value="ENSSDUP00000005289.1"/>
    <property type="gene ID" value="ENSSDUG00000003908.1"/>
</dbReference>
<dbReference type="SUPFAM" id="SSF54076">
    <property type="entry name" value="RNase A-like"/>
    <property type="match status" value="1"/>
</dbReference>
<evidence type="ECO:0000256" key="2">
    <source>
        <dbReference type="SAM" id="SignalP"/>
    </source>
</evidence>
<evidence type="ECO:0000313" key="5">
    <source>
        <dbReference type="Proteomes" id="UP000261420"/>
    </source>
</evidence>
<dbReference type="GO" id="GO:0004540">
    <property type="term" value="F:RNA nuclease activity"/>
    <property type="evidence" value="ECO:0007669"/>
    <property type="project" value="TreeGrafter"/>
</dbReference>
<dbReference type="OMA" id="CELRNVG"/>
<dbReference type="STRING" id="41447.ENSSDUP00000005289"/>
<evidence type="ECO:0000259" key="3">
    <source>
        <dbReference type="SMART" id="SM00092"/>
    </source>
</evidence>
<dbReference type="Gene3D" id="3.10.130.10">
    <property type="entry name" value="Ribonuclease A-like domain"/>
    <property type="match status" value="1"/>
</dbReference>
<feature type="domain" description="Ribonuclease A-domain" evidence="3">
    <location>
        <begin position="22"/>
        <end position="125"/>
    </location>
</feature>
<dbReference type="PANTHER" id="PTHR11437:SF66">
    <property type="entry name" value="RNASE 3"/>
    <property type="match status" value="1"/>
</dbReference>
<dbReference type="GO" id="GO:0003676">
    <property type="term" value="F:nucleic acid binding"/>
    <property type="evidence" value="ECO:0007669"/>
    <property type="project" value="InterPro"/>
</dbReference>
<name>A0A3B4TGJ1_SERDU</name>
<dbReference type="PANTHER" id="PTHR11437">
    <property type="entry name" value="RIBONUCLEASE"/>
    <property type="match status" value="1"/>
</dbReference>
<reference evidence="4" key="1">
    <citation type="submission" date="2025-08" db="UniProtKB">
        <authorList>
            <consortium name="Ensembl"/>
        </authorList>
    </citation>
    <scope>IDENTIFICATION</scope>
</reference>
<dbReference type="Proteomes" id="UP000261420">
    <property type="component" value="Unplaced"/>
</dbReference>
<dbReference type="InterPro" id="IPR023412">
    <property type="entry name" value="RNaseA_domain"/>
</dbReference>
<evidence type="ECO:0000256" key="1">
    <source>
        <dbReference type="ARBA" id="ARBA00005600"/>
    </source>
</evidence>
<dbReference type="InterPro" id="IPR036816">
    <property type="entry name" value="RNaseA-like_dom_sf"/>
</dbReference>
<dbReference type="GO" id="GO:0050830">
    <property type="term" value="P:defense response to Gram-positive bacterium"/>
    <property type="evidence" value="ECO:0007669"/>
    <property type="project" value="TreeGrafter"/>
</dbReference>